<accession>A0A934KF88</accession>
<protein>
    <submittedName>
        <fullName evidence="3">Ribbon-helix-helix domain-containing protein</fullName>
    </submittedName>
</protein>
<proteinExistence type="predicted"/>
<feature type="region of interest" description="Disordered" evidence="1">
    <location>
        <begin position="55"/>
        <end position="79"/>
    </location>
</feature>
<evidence type="ECO:0000313" key="4">
    <source>
        <dbReference type="Proteomes" id="UP000620075"/>
    </source>
</evidence>
<evidence type="ECO:0000256" key="1">
    <source>
        <dbReference type="SAM" id="MobiDB-lite"/>
    </source>
</evidence>
<dbReference type="RefSeq" id="WP_338182174.1">
    <property type="nucleotide sequence ID" value="NZ_JAEKNQ010000058.1"/>
</dbReference>
<gene>
    <name evidence="3" type="ORF">JF888_15010</name>
</gene>
<dbReference type="Proteomes" id="UP000620075">
    <property type="component" value="Unassembled WGS sequence"/>
</dbReference>
<reference evidence="3 4" key="1">
    <citation type="submission" date="2020-10" db="EMBL/GenBank/DDBJ databases">
        <title>Ca. Dormibacterota MAGs.</title>
        <authorList>
            <person name="Montgomery K."/>
        </authorList>
    </citation>
    <scope>NUCLEOTIDE SEQUENCE [LARGE SCALE GENOMIC DNA]</scope>
    <source>
        <strain evidence="3">SC8811_S16_3</strain>
    </source>
</reference>
<organism evidence="3 4">
    <name type="scientific">Candidatus Dormiibacter inghamiae</name>
    <dbReference type="NCBI Taxonomy" id="3127013"/>
    <lineage>
        <taxon>Bacteria</taxon>
        <taxon>Bacillati</taxon>
        <taxon>Candidatus Dormiibacterota</taxon>
        <taxon>Candidatus Dormibacteria</taxon>
        <taxon>Candidatus Dormibacterales</taxon>
        <taxon>Candidatus Dormibacteraceae</taxon>
        <taxon>Candidatus Dormiibacter</taxon>
    </lineage>
</organism>
<evidence type="ECO:0000313" key="3">
    <source>
        <dbReference type="EMBL" id="MBJ7604469.1"/>
    </source>
</evidence>
<dbReference type="Pfam" id="PF01402">
    <property type="entry name" value="RHH_1"/>
    <property type="match status" value="1"/>
</dbReference>
<feature type="domain" description="Ribbon-helix-helix protein CopG" evidence="2">
    <location>
        <begin position="4"/>
        <end position="37"/>
    </location>
</feature>
<dbReference type="EMBL" id="JAEKNQ010000058">
    <property type="protein sequence ID" value="MBJ7604469.1"/>
    <property type="molecule type" value="Genomic_DNA"/>
</dbReference>
<dbReference type="AlphaFoldDB" id="A0A934KF88"/>
<dbReference type="GO" id="GO:0006355">
    <property type="term" value="P:regulation of DNA-templated transcription"/>
    <property type="evidence" value="ECO:0007669"/>
    <property type="project" value="InterPro"/>
</dbReference>
<evidence type="ECO:0000259" key="2">
    <source>
        <dbReference type="Pfam" id="PF01402"/>
    </source>
</evidence>
<dbReference type="InterPro" id="IPR002145">
    <property type="entry name" value="CopG"/>
</dbReference>
<sequence length="79" mass="8828">MLKTSVYLSEEDADSLRRAAEATGITQSDLIREGIRQVVAAHCGRRRTFHSMGQGINQAAGPARHWTATEVYEKTRGRR</sequence>
<name>A0A934KF88_9BACT</name>
<comment type="caution">
    <text evidence="3">The sequence shown here is derived from an EMBL/GenBank/DDBJ whole genome shotgun (WGS) entry which is preliminary data.</text>
</comment>